<dbReference type="PATRIC" id="fig|947033.5.peg.1621"/>
<evidence type="ECO:0000313" key="2">
    <source>
        <dbReference type="Proteomes" id="UP000054926"/>
    </source>
</evidence>
<gene>
    <name evidence="1" type="ORF">Lste_1528</name>
</gene>
<reference evidence="1 2" key="1">
    <citation type="submission" date="2015-11" db="EMBL/GenBank/DDBJ databases">
        <title>Genomic analysis of 38 Legionella species identifies large and diverse effector repertoires.</title>
        <authorList>
            <person name="Burstein D."/>
            <person name="Amaro F."/>
            <person name="Zusman T."/>
            <person name="Lifshitz Z."/>
            <person name="Cohen O."/>
            <person name="Gilbert J.A."/>
            <person name="Pupko T."/>
            <person name="Shuman H.A."/>
            <person name="Segal G."/>
        </authorList>
    </citation>
    <scope>NUCLEOTIDE SEQUENCE [LARGE SCALE GENOMIC DNA]</scope>
    <source>
        <strain evidence="1 2">IMVS3376</strain>
    </source>
</reference>
<name>A0A0W0ZH40_9GAMM</name>
<dbReference type="RefSeq" id="WP_058510472.1">
    <property type="nucleotide sequence ID" value="NZ_DAIOMV010000001.1"/>
</dbReference>
<accession>A0A0W0ZH40</accession>
<sequence length="182" mass="20645">MFFKPEKQTDTVKFMICSTVEGQIARASYMEPGQSKTGMVLFSGDFQSCIGLLAMLKNGQFVLYHARSSSTSSPPYNKFISQIKDNADTIWVFKKDRHNEDVVEKFAMDISNNANCQDIHIIPVNQYQYIAVDGKKKTVTFAVEQTPYKFDSDANVTDLTYSGDMCPLDTNEELVYRVQNTK</sequence>
<keyword evidence="2" id="KW-1185">Reference proteome</keyword>
<organism evidence="1 2">
    <name type="scientific">Legionella steelei</name>
    <dbReference type="NCBI Taxonomy" id="947033"/>
    <lineage>
        <taxon>Bacteria</taxon>
        <taxon>Pseudomonadati</taxon>
        <taxon>Pseudomonadota</taxon>
        <taxon>Gammaproteobacteria</taxon>
        <taxon>Legionellales</taxon>
        <taxon>Legionellaceae</taxon>
        <taxon>Legionella</taxon>
    </lineage>
</organism>
<dbReference type="Proteomes" id="UP000054926">
    <property type="component" value="Unassembled WGS sequence"/>
</dbReference>
<evidence type="ECO:0000313" key="1">
    <source>
        <dbReference type="EMBL" id="KTD68370.1"/>
    </source>
</evidence>
<comment type="caution">
    <text evidence="1">The sequence shown here is derived from an EMBL/GenBank/DDBJ whole genome shotgun (WGS) entry which is preliminary data.</text>
</comment>
<dbReference type="OrthoDB" id="5636740at2"/>
<proteinExistence type="predicted"/>
<dbReference type="EMBL" id="LNYY01000019">
    <property type="protein sequence ID" value="KTD68370.1"/>
    <property type="molecule type" value="Genomic_DNA"/>
</dbReference>
<dbReference type="AlphaFoldDB" id="A0A0W0ZH40"/>
<protein>
    <submittedName>
        <fullName evidence="1">Uncharacterized protein</fullName>
    </submittedName>
</protein>